<keyword evidence="1" id="KW-0812">Transmembrane</keyword>
<name>A0A2T6C2X0_9FLAO</name>
<evidence type="ECO:0000313" key="3">
    <source>
        <dbReference type="Proteomes" id="UP000244090"/>
    </source>
</evidence>
<keyword evidence="1" id="KW-1133">Transmembrane helix</keyword>
<feature type="transmembrane region" description="Helical" evidence="1">
    <location>
        <begin position="68"/>
        <end position="90"/>
    </location>
</feature>
<feature type="transmembrane region" description="Helical" evidence="1">
    <location>
        <begin position="28"/>
        <end position="47"/>
    </location>
</feature>
<keyword evidence="1" id="KW-0472">Membrane</keyword>
<dbReference type="Proteomes" id="UP000244090">
    <property type="component" value="Unassembled WGS sequence"/>
</dbReference>
<proteinExistence type="predicted"/>
<accession>A0A2T6C2X0</accession>
<sequence>MSVTVLVATFLIQIIAYAFLRNKGKIHYGWIILTVFIIVNIFIFPNLKIFEQEIYSNHTNCGLHRLPIFFIFWILGNIGSILIYITHRIISRKITVNHD</sequence>
<evidence type="ECO:0000256" key="1">
    <source>
        <dbReference type="SAM" id="Phobius"/>
    </source>
</evidence>
<keyword evidence="3" id="KW-1185">Reference proteome</keyword>
<organism evidence="2 3">
    <name type="scientific">Kordia periserrulae</name>
    <dbReference type="NCBI Taxonomy" id="701523"/>
    <lineage>
        <taxon>Bacteria</taxon>
        <taxon>Pseudomonadati</taxon>
        <taxon>Bacteroidota</taxon>
        <taxon>Flavobacteriia</taxon>
        <taxon>Flavobacteriales</taxon>
        <taxon>Flavobacteriaceae</taxon>
        <taxon>Kordia</taxon>
    </lineage>
</organism>
<gene>
    <name evidence="2" type="ORF">C8N46_10272</name>
</gene>
<dbReference type="AlphaFoldDB" id="A0A2T6C2X0"/>
<reference evidence="2 3" key="1">
    <citation type="submission" date="2018-04" db="EMBL/GenBank/DDBJ databases">
        <title>Genomic Encyclopedia of Archaeal and Bacterial Type Strains, Phase II (KMG-II): from individual species to whole genera.</title>
        <authorList>
            <person name="Goeker M."/>
        </authorList>
    </citation>
    <scope>NUCLEOTIDE SEQUENCE [LARGE SCALE GENOMIC DNA]</scope>
    <source>
        <strain evidence="2 3">DSM 25731</strain>
    </source>
</reference>
<evidence type="ECO:0000313" key="2">
    <source>
        <dbReference type="EMBL" id="PTX62676.1"/>
    </source>
</evidence>
<dbReference type="EMBL" id="QBKT01000002">
    <property type="protein sequence ID" value="PTX62676.1"/>
    <property type="molecule type" value="Genomic_DNA"/>
</dbReference>
<comment type="caution">
    <text evidence="2">The sequence shown here is derived from an EMBL/GenBank/DDBJ whole genome shotgun (WGS) entry which is preliminary data.</text>
</comment>
<protein>
    <submittedName>
        <fullName evidence="2">Uncharacterized protein</fullName>
    </submittedName>
</protein>